<evidence type="ECO:0008006" key="4">
    <source>
        <dbReference type="Google" id="ProtNLM"/>
    </source>
</evidence>
<name>A0ABR2SDW7_9ROSI</name>
<dbReference type="SUPFAM" id="SSF53254">
    <property type="entry name" value="Phosphoglycerate mutase-like"/>
    <property type="match status" value="1"/>
</dbReference>
<reference evidence="2 3" key="1">
    <citation type="journal article" date="2024" name="G3 (Bethesda)">
        <title>Genome assembly of Hibiscus sabdariffa L. provides insights into metabolisms of medicinal natural products.</title>
        <authorList>
            <person name="Kim T."/>
        </authorList>
    </citation>
    <scope>NUCLEOTIDE SEQUENCE [LARGE SCALE GENOMIC DNA]</scope>
    <source>
        <strain evidence="2">TK-2024</strain>
        <tissue evidence="2">Old leaves</tissue>
    </source>
</reference>
<dbReference type="InterPro" id="IPR050275">
    <property type="entry name" value="PGM_Phosphatase"/>
</dbReference>
<gene>
    <name evidence="2" type="ORF">V6N11_003574</name>
</gene>
<keyword evidence="3" id="KW-1185">Reference proteome</keyword>
<evidence type="ECO:0000256" key="1">
    <source>
        <dbReference type="ARBA" id="ARBA00038362"/>
    </source>
</evidence>
<accession>A0ABR2SDW7</accession>
<comment type="caution">
    <text evidence="2">The sequence shown here is derived from an EMBL/GenBank/DDBJ whole genome shotgun (WGS) entry which is preliminary data.</text>
</comment>
<dbReference type="PANTHER" id="PTHR48100:SF19">
    <property type="entry name" value="PHOSPHOGLYCERATE MUTASE FAMILY PROTEIN"/>
    <property type="match status" value="1"/>
</dbReference>
<dbReference type="PANTHER" id="PTHR48100">
    <property type="entry name" value="BROAD-SPECIFICITY PHOSPHATASE YOR283W-RELATED"/>
    <property type="match status" value="1"/>
</dbReference>
<comment type="similarity">
    <text evidence="1">Belongs to the phosphoglycerate mutase family.</text>
</comment>
<organism evidence="2 3">
    <name type="scientific">Hibiscus sabdariffa</name>
    <name type="common">roselle</name>
    <dbReference type="NCBI Taxonomy" id="183260"/>
    <lineage>
        <taxon>Eukaryota</taxon>
        <taxon>Viridiplantae</taxon>
        <taxon>Streptophyta</taxon>
        <taxon>Embryophyta</taxon>
        <taxon>Tracheophyta</taxon>
        <taxon>Spermatophyta</taxon>
        <taxon>Magnoliopsida</taxon>
        <taxon>eudicotyledons</taxon>
        <taxon>Gunneridae</taxon>
        <taxon>Pentapetalae</taxon>
        <taxon>rosids</taxon>
        <taxon>malvids</taxon>
        <taxon>Malvales</taxon>
        <taxon>Malvaceae</taxon>
        <taxon>Malvoideae</taxon>
        <taxon>Hibiscus</taxon>
    </lineage>
</organism>
<dbReference type="EMBL" id="JBBPBN010000015">
    <property type="protein sequence ID" value="KAK9023353.1"/>
    <property type="molecule type" value="Genomic_DNA"/>
</dbReference>
<evidence type="ECO:0000313" key="2">
    <source>
        <dbReference type="EMBL" id="KAK9023353.1"/>
    </source>
</evidence>
<dbReference type="Pfam" id="PF00300">
    <property type="entry name" value="His_Phos_1"/>
    <property type="match status" value="1"/>
</dbReference>
<sequence length="177" mass="20722">MNRRTLQTAVGIFGGEDQPDRLDVTSWEDSAVEIDETSTTFDRRPPIVAYELCRERMIENEDEILWDPNERETLEAVKLRAIKFLKWLWWEREEEEIAVVSHGVFLQQAMMQLIENSNLPLRGHPLYLDRNNCYEPCSRMMMGLGSESMICKQQYYGRMKEDGAKDKVPVEEVEVST</sequence>
<dbReference type="InterPro" id="IPR013078">
    <property type="entry name" value="His_Pase_superF_clade-1"/>
</dbReference>
<protein>
    <recommendedName>
        <fullName evidence="4">Phosphoglycerate mutase-like protein</fullName>
    </recommendedName>
</protein>
<dbReference type="InterPro" id="IPR029033">
    <property type="entry name" value="His_PPase_superfam"/>
</dbReference>
<proteinExistence type="inferred from homology"/>
<dbReference type="Proteomes" id="UP001396334">
    <property type="component" value="Unassembled WGS sequence"/>
</dbReference>
<evidence type="ECO:0000313" key="3">
    <source>
        <dbReference type="Proteomes" id="UP001396334"/>
    </source>
</evidence>
<dbReference type="Gene3D" id="3.40.50.1240">
    <property type="entry name" value="Phosphoglycerate mutase-like"/>
    <property type="match status" value="1"/>
</dbReference>